<reference evidence="1 2" key="1">
    <citation type="journal article" date="2012" name="Int. J. Syst. Evol. Microbiol.">
        <title>Vibrio caribbeanicus sp. nov., isolated from the marine sponge Scleritoderma cyanea.</title>
        <authorList>
            <person name="Hoffmann M."/>
            <person name="Monday S.R."/>
            <person name="Allard M.W."/>
            <person name="Strain E.A."/>
            <person name="Whittaker P."/>
            <person name="Naum M."/>
            <person name="McCarthy P.J."/>
            <person name="Lopez J.V."/>
            <person name="Fischer M."/>
            <person name="Brown E.W."/>
        </authorList>
    </citation>
    <scope>NUCLEOTIDE SEQUENCE [LARGE SCALE GENOMIC DNA]</scope>
    <source>
        <strain evidence="2">DSMZ 21326</strain>
    </source>
</reference>
<comment type="caution">
    <text evidence="1">The sequence shown here is derived from an EMBL/GenBank/DDBJ whole genome shotgun (WGS) entry which is preliminary data.</text>
</comment>
<proteinExistence type="predicted"/>
<evidence type="ECO:0000313" key="2">
    <source>
        <dbReference type="Proteomes" id="UP000006228"/>
    </source>
</evidence>
<dbReference type="AlphaFoldDB" id="E8M4K6"/>
<organism evidence="1 2">
    <name type="scientific">Vibrio sinaloensis DSM 21326</name>
    <dbReference type="NCBI Taxonomy" id="945550"/>
    <lineage>
        <taxon>Bacteria</taxon>
        <taxon>Pseudomonadati</taxon>
        <taxon>Pseudomonadota</taxon>
        <taxon>Gammaproteobacteria</taxon>
        <taxon>Vibrionales</taxon>
        <taxon>Vibrionaceae</taxon>
        <taxon>Vibrio</taxon>
        <taxon>Vibrio oreintalis group</taxon>
    </lineage>
</organism>
<protein>
    <submittedName>
        <fullName evidence="1">Uncharacterized protein</fullName>
    </submittedName>
</protein>
<dbReference type="Proteomes" id="UP000006228">
    <property type="component" value="Unassembled WGS sequence"/>
</dbReference>
<name>E8M4K6_PHOS4</name>
<accession>E8M4K6</accession>
<dbReference type="EMBL" id="AEVT01000042">
    <property type="protein sequence ID" value="EGA71053.1"/>
    <property type="molecule type" value="Genomic_DNA"/>
</dbReference>
<sequence>MRICTHKLTWPNADYLKHEKPQTNQILFVIQETAESLCYSRDFNNHEMRPISNNFALKPTNLAAPNV</sequence>
<evidence type="ECO:0000313" key="1">
    <source>
        <dbReference type="EMBL" id="EGA71053.1"/>
    </source>
</evidence>
<gene>
    <name evidence="1" type="ORF">VISI1226_04060</name>
</gene>